<dbReference type="SUPFAM" id="SSF53187">
    <property type="entry name" value="Zn-dependent exopeptidases"/>
    <property type="match status" value="1"/>
</dbReference>
<sequence>MLDPGHGGHDPGAIAPDGYYEKTITLTTALELRHALQATGHYRIAMTRTTDRFIPLEGRVNMALKHKADLFLSMHCDHLPEQDLRGASIFTLSDKASDKLAAAVAQDENSADGPNAPISGVSPQVANILASLTTRATKISSATFSQDIATAFSGGIPLLPDPQRSANFAVLRDPSTPSVLLEMGCLSNEEDEQRLRNTHQRHQLVARLSDAIDSYFKDTANGRMAG</sequence>
<evidence type="ECO:0000313" key="5">
    <source>
        <dbReference type="EMBL" id="GAN80745.1"/>
    </source>
</evidence>
<evidence type="ECO:0000256" key="2">
    <source>
        <dbReference type="ARBA" id="ARBA00011901"/>
    </source>
</evidence>
<dbReference type="GO" id="GO:0030288">
    <property type="term" value="C:outer membrane-bounded periplasmic space"/>
    <property type="evidence" value="ECO:0007669"/>
    <property type="project" value="TreeGrafter"/>
</dbReference>
<keyword evidence="3" id="KW-0378">Hydrolase</keyword>
<dbReference type="SMART" id="SM00646">
    <property type="entry name" value="Ami_3"/>
    <property type="match status" value="1"/>
</dbReference>
<comment type="caution">
    <text evidence="5">The sequence shown here is derived from an EMBL/GenBank/DDBJ whole genome shotgun (WGS) entry which is preliminary data.</text>
</comment>
<dbReference type="Pfam" id="PF01520">
    <property type="entry name" value="Amidase_3"/>
    <property type="match status" value="1"/>
</dbReference>
<evidence type="ECO:0000256" key="3">
    <source>
        <dbReference type="ARBA" id="ARBA00022801"/>
    </source>
</evidence>
<protein>
    <recommendedName>
        <fullName evidence="2">N-acetylmuramoyl-L-alanine amidase</fullName>
        <ecNumber evidence="2">3.5.1.28</ecNumber>
    </recommendedName>
</protein>
<accession>A0A0D6PG50</accession>
<dbReference type="RefSeq" id="WP_264797733.1">
    <property type="nucleotide sequence ID" value="NZ_BAPR01000023.1"/>
</dbReference>
<dbReference type="InterPro" id="IPR050695">
    <property type="entry name" value="N-acetylmuramoyl_amidase_3"/>
</dbReference>
<organism evidence="5 6">
    <name type="scientific">Acidocella aminolytica 101 = DSM 11237</name>
    <dbReference type="NCBI Taxonomy" id="1120923"/>
    <lineage>
        <taxon>Bacteria</taxon>
        <taxon>Pseudomonadati</taxon>
        <taxon>Pseudomonadota</taxon>
        <taxon>Alphaproteobacteria</taxon>
        <taxon>Acetobacterales</taxon>
        <taxon>Acidocellaceae</taxon>
        <taxon>Acidocella</taxon>
    </lineage>
</organism>
<dbReference type="InterPro" id="IPR002508">
    <property type="entry name" value="MurNAc-LAA_cat"/>
</dbReference>
<dbReference type="GO" id="GO:0008745">
    <property type="term" value="F:N-acetylmuramoyl-L-alanine amidase activity"/>
    <property type="evidence" value="ECO:0007669"/>
    <property type="project" value="UniProtKB-EC"/>
</dbReference>
<evidence type="ECO:0000259" key="4">
    <source>
        <dbReference type="SMART" id="SM00646"/>
    </source>
</evidence>
<dbReference type="PANTHER" id="PTHR30404:SF0">
    <property type="entry name" value="N-ACETYLMURAMOYL-L-ALANINE AMIDASE AMIC"/>
    <property type="match status" value="1"/>
</dbReference>
<comment type="catalytic activity">
    <reaction evidence="1">
        <text>Hydrolyzes the link between N-acetylmuramoyl residues and L-amino acid residues in certain cell-wall glycopeptides.</text>
        <dbReference type="EC" id="3.5.1.28"/>
    </reaction>
</comment>
<proteinExistence type="predicted"/>
<dbReference type="Gene3D" id="3.40.630.40">
    <property type="entry name" value="Zn-dependent exopeptidases"/>
    <property type="match status" value="1"/>
</dbReference>
<dbReference type="PANTHER" id="PTHR30404">
    <property type="entry name" value="N-ACETYLMURAMOYL-L-ALANINE AMIDASE"/>
    <property type="match status" value="1"/>
</dbReference>
<name>A0A0D6PG50_9PROT</name>
<dbReference type="EMBL" id="BANC01000055">
    <property type="protein sequence ID" value="GAN80745.1"/>
    <property type="molecule type" value="Genomic_DNA"/>
</dbReference>
<dbReference type="Proteomes" id="UP000032668">
    <property type="component" value="Unassembled WGS sequence"/>
</dbReference>
<evidence type="ECO:0000313" key="6">
    <source>
        <dbReference type="Proteomes" id="UP000032668"/>
    </source>
</evidence>
<evidence type="ECO:0000256" key="1">
    <source>
        <dbReference type="ARBA" id="ARBA00001561"/>
    </source>
</evidence>
<dbReference type="CDD" id="cd02696">
    <property type="entry name" value="MurNAc-LAA"/>
    <property type="match status" value="1"/>
</dbReference>
<dbReference type="STRING" id="1120923.SAMN02746095_01839"/>
<dbReference type="EC" id="3.5.1.28" evidence="2"/>
<keyword evidence="6" id="KW-1185">Reference proteome</keyword>
<reference evidence="5 6" key="1">
    <citation type="submission" date="2012-11" db="EMBL/GenBank/DDBJ databases">
        <title>Whole genome sequence of Acidocella aminolytica 101 = DSM 11237.</title>
        <authorList>
            <person name="Azuma Y."/>
            <person name="Higashiura N."/>
            <person name="Hirakawa H."/>
            <person name="Matsushita K."/>
        </authorList>
    </citation>
    <scope>NUCLEOTIDE SEQUENCE [LARGE SCALE GENOMIC DNA]</scope>
    <source>
        <strain evidence="6">101 / DSM 11237</strain>
    </source>
</reference>
<dbReference type="AlphaFoldDB" id="A0A0D6PG50"/>
<gene>
    <name evidence="5" type="ORF">Aam_056_009</name>
</gene>
<dbReference type="GO" id="GO:0009253">
    <property type="term" value="P:peptidoglycan catabolic process"/>
    <property type="evidence" value="ECO:0007669"/>
    <property type="project" value="InterPro"/>
</dbReference>
<feature type="domain" description="MurNAc-LAA" evidence="4">
    <location>
        <begin position="60"/>
        <end position="213"/>
    </location>
</feature>